<gene>
    <name evidence="6" type="ORF">GCM10011507_30420</name>
</gene>
<organism evidence="6 7">
    <name type="scientific">Edaphobacter acidisoli</name>
    <dbReference type="NCBI Taxonomy" id="2040573"/>
    <lineage>
        <taxon>Bacteria</taxon>
        <taxon>Pseudomonadati</taxon>
        <taxon>Acidobacteriota</taxon>
        <taxon>Terriglobia</taxon>
        <taxon>Terriglobales</taxon>
        <taxon>Acidobacteriaceae</taxon>
        <taxon>Edaphobacter</taxon>
    </lineage>
</organism>
<proteinExistence type="inferred from homology"/>
<reference evidence="6" key="2">
    <citation type="submission" date="2020-09" db="EMBL/GenBank/DDBJ databases">
        <authorList>
            <person name="Sun Q."/>
            <person name="Zhou Y."/>
        </authorList>
    </citation>
    <scope>NUCLEOTIDE SEQUENCE</scope>
    <source>
        <strain evidence="6">CGMCC 1.15447</strain>
    </source>
</reference>
<keyword evidence="3" id="KW-0238">DNA-binding</keyword>
<accession>A0A916W922</accession>
<dbReference type="Pfam" id="PF03466">
    <property type="entry name" value="LysR_substrate"/>
    <property type="match status" value="1"/>
</dbReference>
<dbReference type="PROSITE" id="PS50931">
    <property type="entry name" value="HTH_LYSR"/>
    <property type="match status" value="1"/>
</dbReference>
<dbReference type="Pfam" id="PF00126">
    <property type="entry name" value="HTH_1"/>
    <property type="match status" value="1"/>
</dbReference>
<dbReference type="InterPro" id="IPR036390">
    <property type="entry name" value="WH_DNA-bd_sf"/>
</dbReference>
<keyword evidence="4" id="KW-0804">Transcription</keyword>
<evidence type="ECO:0000256" key="2">
    <source>
        <dbReference type="ARBA" id="ARBA00023015"/>
    </source>
</evidence>
<keyword evidence="7" id="KW-1185">Reference proteome</keyword>
<comment type="similarity">
    <text evidence="1">Belongs to the LysR transcriptional regulatory family.</text>
</comment>
<dbReference type="FunFam" id="1.10.10.10:FF:000001">
    <property type="entry name" value="LysR family transcriptional regulator"/>
    <property type="match status" value="1"/>
</dbReference>
<evidence type="ECO:0000259" key="5">
    <source>
        <dbReference type="PROSITE" id="PS50931"/>
    </source>
</evidence>
<dbReference type="CDD" id="cd08414">
    <property type="entry name" value="PBP2_LTTR_aromatics_like"/>
    <property type="match status" value="1"/>
</dbReference>
<dbReference type="InterPro" id="IPR000847">
    <property type="entry name" value="LysR_HTH_N"/>
</dbReference>
<dbReference type="GO" id="GO:0003700">
    <property type="term" value="F:DNA-binding transcription factor activity"/>
    <property type="evidence" value="ECO:0007669"/>
    <property type="project" value="InterPro"/>
</dbReference>
<dbReference type="GO" id="GO:0032993">
    <property type="term" value="C:protein-DNA complex"/>
    <property type="evidence" value="ECO:0007669"/>
    <property type="project" value="TreeGrafter"/>
</dbReference>
<evidence type="ECO:0000256" key="3">
    <source>
        <dbReference type="ARBA" id="ARBA00023125"/>
    </source>
</evidence>
<dbReference type="Proteomes" id="UP000648801">
    <property type="component" value="Unassembled WGS sequence"/>
</dbReference>
<protein>
    <submittedName>
        <fullName evidence="6">Transcriptional regulator</fullName>
    </submittedName>
</protein>
<dbReference type="EMBL" id="BMJB01000003">
    <property type="protein sequence ID" value="GGA77042.1"/>
    <property type="molecule type" value="Genomic_DNA"/>
</dbReference>
<dbReference type="PRINTS" id="PR00039">
    <property type="entry name" value="HTHLYSR"/>
</dbReference>
<dbReference type="InterPro" id="IPR005119">
    <property type="entry name" value="LysR_subst-bd"/>
</dbReference>
<evidence type="ECO:0000313" key="7">
    <source>
        <dbReference type="Proteomes" id="UP000648801"/>
    </source>
</evidence>
<dbReference type="SUPFAM" id="SSF46785">
    <property type="entry name" value="Winged helix' DNA-binding domain"/>
    <property type="match status" value="1"/>
</dbReference>
<dbReference type="GO" id="GO:0003677">
    <property type="term" value="F:DNA binding"/>
    <property type="evidence" value="ECO:0007669"/>
    <property type="project" value="UniProtKB-KW"/>
</dbReference>
<dbReference type="Gene3D" id="1.10.10.10">
    <property type="entry name" value="Winged helix-like DNA-binding domain superfamily/Winged helix DNA-binding domain"/>
    <property type="match status" value="1"/>
</dbReference>
<feature type="domain" description="HTH lysR-type" evidence="5">
    <location>
        <begin position="3"/>
        <end position="60"/>
    </location>
</feature>
<dbReference type="RefSeq" id="WP_188760395.1">
    <property type="nucleotide sequence ID" value="NZ_BMJB01000003.1"/>
</dbReference>
<evidence type="ECO:0000313" key="6">
    <source>
        <dbReference type="EMBL" id="GGA77042.1"/>
    </source>
</evidence>
<evidence type="ECO:0000256" key="4">
    <source>
        <dbReference type="ARBA" id="ARBA00023163"/>
    </source>
</evidence>
<dbReference type="InterPro" id="IPR036388">
    <property type="entry name" value="WH-like_DNA-bd_sf"/>
</dbReference>
<dbReference type="SUPFAM" id="SSF53850">
    <property type="entry name" value="Periplasmic binding protein-like II"/>
    <property type="match status" value="1"/>
</dbReference>
<dbReference type="Gene3D" id="3.40.190.10">
    <property type="entry name" value="Periplasmic binding protein-like II"/>
    <property type="match status" value="2"/>
</dbReference>
<evidence type="ECO:0000256" key="1">
    <source>
        <dbReference type="ARBA" id="ARBA00009437"/>
    </source>
</evidence>
<sequence>MSMELDDLRSFLILSEQLHFRRAAEMLHVSQPALSKQIRRLEDRMGGQLLIRRSRGLHLTAAGQVLLQHARHIIEDAESAERVTRLALKGEAGTLRVGFGVAVLARGLPNLMMRFRKRYPNVDLSVRNMSTSDQTQELCERKIDVGFVRLPIRAEEIATIPIVKERLMVVLSEQSAYDARKGLAGLRNAPFIIPCRADSASFYDHVFRTCRAAGFMPTVVQETDVFFTALNLVRAGLGVSIAPSAVQLMRVPQIRFAETRVPEGEWNIGIAWNRRNARSVLVKNFIAMARKHLSSTIK</sequence>
<reference evidence="6" key="1">
    <citation type="journal article" date="2014" name="Int. J. Syst. Evol. Microbiol.">
        <title>Complete genome sequence of Corynebacterium casei LMG S-19264T (=DSM 44701T), isolated from a smear-ripened cheese.</title>
        <authorList>
            <consortium name="US DOE Joint Genome Institute (JGI-PGF)"/>
            <person name="Walter F."/>
            <person name="Albersmeier A."/>
            <person name="Kalinowski J."/>
            <person name="Ruckert C."/>
        </authorList>
    </citation>
    <scope>NUCLEOTIDE SEQUENCE</scope>
    <source>
        <strain evidence="6">CGMCC 1.15447</strain>
    </source>
</reference>
<dbReference type="AlphaFoldDB" id="A0A916W922"/>
<dbReference type="PANTHER" id="PTHR30346:SF0">
    <property type="entry name" value="HCA OPERON TRANSCRIPTIONAL ACTIVATOR HCAR"/>
    <property type="match status" value="1"/>
</dbReference>
<keyword evidence="2" id="KW-0805">Transcription regulation</keyword>
<dbReference type="PANTHER" id="PTHR30346">
    <property type="entry name" value="TRANSCRIPTIONAL DUAL REGULATOR HCAR-RELATED"/>
    <property type="match status" value="1"/>
</dbReference>
<comment type="caution">
    <text evidence="6">The sequence shown here is derived from an EMBL/GenBank/DDBJ whole genome shotgun (WGS) entry which is preliminary data.</text>
</comment>
<name>A0A916W922_9BACT</name>